<dbReference type="eggNOG" id="ENOG502S98J">
    <property type="taxonomic scope" value="Eukaryota"/>
</dbReference>
<dbReference type="AlphaFoldDB" id="H2ASS6"/>
<dbReference type="InParanoid" id="H2ASS6"/>
<dbReference type="KEGG" id="kaf:KAFR_0C04360"/>
<dbReference type="HOGENOM" id="CLU_449092_0_0_1"/>
<evidence type="ECO:0008006" key="3">
    <source>
        <dbReference type="Google" id="ProtNLM"/>
    </source>
</evidence>
<dbReference type="GeneID" id="13885345"/>
<evidence type="ECO:0000313" key="1">
    <source>
        <dbReference type="EMBL" id="CCF57426.1"/>
    </source>
</evidence>
<evidence type="ECO:0000313" key="2">
    <source>
        <dbReference type="Proteomes" id="UP000005220"/>
    </source>
</evidence>
<name>H2ASS6_KAZAF</name>
<protein>
    <recommendedName>
        <fullName evidence="3">Cullin family profile domain-containing protein</fullName>
    </recommendedName>
</protein>
<proteinExistence type="predicted"/>
<accession>H2ASS6</accession>
<dbReference type="InterPro" id="IPR036317">
    <property type="entry name" value="Cullin_homology_sf"/>
</dbReference>
<dbReference type="SUPFAM" id="SSF75632">
    <property type="entry name" value="Cullin homology domain"/>
    <property type="match status" value="1"/>
</dbReference>
<dbReference type="EMBL" id="HE650823">
    <property type="protein sequence ID" value="CCF57426.1"/>
    <property type="molecule type" value="Genomic_DNA"/>
</dbReference>
<dbReference type="RefSeq" id="XP_003956561.1">
    <property type="nucleotide sequence ID" value="XM_003956512.1"/>
</dbReference>
<sequence>MQSLCDEDAKNILQFKQLVGELSNEIGLIPSVKLAKLRSIVSELCLSKVDSNLKKMVDLLFNMVLEALNNSFKEYIRLSKSEQQSASDIYFQLVDHIYYVSTGLCPLVYQVKSREWFITALRECIISFEPTEDKLNLNLLYKELYQNYVNDNSSKSFWKFKTIKELIEQIISDDMNNGNFKSYPILEDLIRYCSSFFEKYLRSVKSSKKGNFFDILKIWRRTLQVMELFGDAVEDEVRKKNLKLIITDLEFMFDSLRGVRLQNNFLDIVSLNVSKLSLQANYEKIFLRERRIKYDEDDLNNFVDQVYLTDSLLEPQTTELMRSLKTKLRNQFKAEIKDIDKYHLHLSRFLQRLLKPFSYPDNQKTRLLHCDRRTETIIPILLFYTPELGPFIEKHYFPMLMRRLLIANTSFLDSFNHPSNFESILCNNLPPDLQRKMRHILNVISAEIEASNNVPRNGQMITSTFFFNQRLFDFELPCSAPIWINSDLKKQWNYKIEKLKTEGKILRNTGLHFIEMGSPFLDERGREITIKLSHSAAAVLNVFNDIEEITIPDLLNRLDVTKGQKTNFNKSLEALIGSGLLLRNGNKITYNKDYIPNDLVKKTGILKL</sequence>
<dbReference type="Proteomes" id="UP000005220">
    <property type="component" value="Chromosome 3"/>
</dbReference>
<reference evidence="1 2" key="1">
    <citation type="journal article" date="2011" name="Proc. Natl. Acad. Sci. U.S.A.">
        <title>Evolutionary erosion of yeast sex chromosomes by mating-type switching accidents.</title>
        <authorList>
            <person name="Gordon J.L."/>
            <person name="Armisen D."/>
            <person name="Proux-Wera E."/>
            <person name="Oheigeartaigh S.S."/>
            <person name="Byrne K.P."/>
            <person name="Wolfe K.H."/>
        </authorList>
    </citation>
    <scope>NUCLEOTIDE SEQUENCE [LARGE SCALE GENOMIC DNA]</scope>
    <source>
        <strain evidence="2">ATCC 22294 / BCRC 22015 / CBS 2517 / CECT 1963 / NBRC 1671 / NRRL Y-8276</strain>
    </source>
</reference>
<gene>
    <name evidence="1" type="primary">KAFR0C04360</name>
    <name evidence="1" type="ORF">KAFR_0C04360</name>
</gene>
<organism evidence="1 2">
    <name type="scientific">Kazachstania africana (strain ATCC 22294 / BCRC 22015 / CBS 2517 / CECT 1963 / NBRC 1671 / NRRL Y-8276)</name>
    <name type="common">Yeast</name>
    <name type="synonym">Kluyveromyces africanus</name>
    <dbReference type="NCBI Taxonomy" id="1071382"/>
    <lineage>
        <taxon>Eukaryota</taxon>
        <taxon>Fungi</taxon>
        <taxon>Dikarya</taxon>
        <taxon>Ascomycota</taxon>
        <taxon>Saccharomycotina</taxon>
        <taxon>Saccharomycetes</taxon>
        <taxon>Saccharomycetales</taxon>
        <taxon>Saccharomycetaceae</taxon>
        <taxon>Kazachstania</taxon>
    </lineage>
</organism>
<dbReference type="STRING" id="1071382.H2ASS6"/>
<keyword evidence="2" id="KW-1185">Reference proteome</keyword>